<dbReference type="EMBL" id="CAJVQA010013805">
    <property type="protein sequence ID" value="CAG8726997.1"/>
    <property type="molecule type" value="Genomic_DNA"/>
</dbReference>
<evidence type="ECO:0000313" key="1">
    <source>
        <dbReference type="EMBL" id="CAG8726997.1"/>
    </source>
</evidence>
<sequence>MGKKEYNFREFFHLAASDNPRANKKAVCLSSGKNNSESDEEDFTKTSKISTSNLLFTNLLSSKPTLSKVKRQAPTQDVFNFIMPTLKLPNRHVISDQILSKASTTLTENILQRVRADKIGVTAAFDG</sequence>
<comment type="caution">
    <text evidence="1">The sequence shown here is derived from an EMBL/GenBank/DDBJ whole genome shotgun (WGS) entry which is preliminary data.</text>
</comment>
<name>A0A9N9IA13_9GLOM</name>
<protein>
    <submittedName>
        <fullName evidence="1">3960_t:CDS:1</fullName>
    </submittedName>
</protein>
<gene>
    <name evidence="1" type="ORF">CPELLU_LOCUS13239</name>
</gene>
<proteinExistence type="predicted"/>
<dbReference type="AlphaFoldDB" id="A0A9N9IA13"/>
<evidence type="ECO:0000313" key="2">
    <source>
        <dbReference type="Proteomes" id="UP000789759"/>
    </source>
</evidence>
<accession>A0A9N9IA13</accession>
<reference evidence="1" key="1">
    <citation type="submission" date="2021-06" db="EMBL/GenBank/DDBJ databases">
        <authorList>
            <person name="Kallberg Y."/>
            <person name="Tangrot J."/>
            <person name="Rosling A."/>
        </authorList>
    </citation>
    <scope>NUCLEOTIDE SEQUENCE</scope>
    <source>
        <strain evidence="1">FL966</strain>
    </source>
</reference>
<organism evidence="1 2">
    <name type="scientific">Cetraspora pellucida</name>
    <dbReference type="NCBI Taxonomy" id="1433469"/>
    <lineage>
        <taxon>Eukaryota</taxon>
        <taxon>Fungi</taxon>
        <taxon>Fungi incertae sedis</taxon>
        <taxon>Mucoromycota</taxon>
        <taxon>Glomeromycotina</taxon>
        <taxon>Glomeromycetes</taxon>
        <taxon>Diversisporales</taxon>
        <taxon>Gigasporaceae</taxon>
        <taxon>Cetraspora</taxon>
    </lineage>
</organism>
<keyword evidence="2" id="KW-1185">Reference proteome</keyword>
<dbReference type="Proteomes" id="UP000789759">
    <property type="component" value="Unassembled WGS sequence"/>
</dbReference>